<keyword evidence="4" id="KW-0539">Nucleus</keyword>
<keyword evidence="3" id="KW-0238">DNA-binding</keyword>
<dbReference type="InterPro" id="IPR001005">
    <property type="entry name" value="SANT/Myb"/>
</dbReference>
<evidence type="ECO:0000259" key="7">
    <source>
        <dbReference type="PROSITE" id="PS51294"/>
    </source>
</evidence>
<dbReference type="Pfam" id="PF00249">
    <property type="entry name" value="Myb_DNA-binding"/>
    <property type="match status" value="2"/>
</dbReference>
<feature type="region of interest" description="Disordered" evidence="5">
    <location>
        <begin position="112"/>
        <end position="171"/>
    </location>
</feature>
<feature type="compositionally biased region" description="Polar residues" evidence="5">
    <location>
        <begin position="139"/>
        <end position="152"/>
    </location>
</feature>
<gene>
    <name evidence="8" type="ORF">MANES_14G115200v8</name>
</gene>
<protein>
    <recommendedName>
        <fullName evidence="10">MYB family protein</fullName>
    </recommendedName>
</protein>
<dbReference type="GO" id="GO:0000987">
    <property type="term" value="F:cis-regulatory region sequence-specific DNA binding"/>
    <property type="evidence" value="ECO:0000318"/>
    <property type="project" value="GO_Central"/>
</dbReference>
<dbReference type="InterPro" id="IPR009057">
    <property type="entry name" value="Homeodomain-like_sf"/>
</dbReference>
<evidence type="ECO:0000256" key="1">
    <source>
        <dbReference type="ARBA" id="ARBA00004123"/>
    </source>
</evidence>
<dbReference type="Proteomes" id="UP000091857">
    <property type="component" value="Chromosome 14"/>
</dbReference>
<evidence type="ECO:0008006" key="10">
    <source>
        <dbReference type="Google" id="ProtNLM"/>
    </source>
</evidence>
<reference evidence="9" key="1">
    <citation type="journal article" date="2016" name="Nat. Biotechnol.">
        <title>Sequencing wild and cultivated cassava and related species reveals extensive interspecific hybridization and genetic diversity.</title>
        <authorList>
            <person name="Bredeson J.V."/>
            <person name="Lyons J.B."/>
            <person name="Prochnik S.E."/>
            <person name="Wu G.A."/>
            <person name="Ha C.M."/>
            <person name="Edsinger-Gonzales E."/>
            <person name="Grimwood J."/>
            <person name="Schmutz J."/>
            <person name="Rabbi I.Y."/>
            <person name="Egesi C."/>
            <person name="Nauluvula P."/>
            <person name="Lebot V."/>
            <person name="Ndunguru J."/>
            <person name="Mkamilo G."/>
            <person name="Bart R.S."/>
            <person name="Setter T.L."/>
            <person name="Gleadow R.M."/>
            <person name="Kulakow P."/>
            <person name="Ferguson M.E."/>
            <person name="Rounsley S."/>
            <person name="Rokhsar D.S."/>
        </authorList>
    </citation>
    <scope>NUCLEOTIDE SEQUENCE [LARGE SCALE GENOMIC DNA]</scope>
    <source>
        <strain evidence="9">cv. AM560-2</strain>
    </source>
</reference>
<keyword evidence="9" id="KW-1185">Reference proteome</keyword>
<evidence type="ECO:0000256" key="4">
    <source>
        <dbReference type="ARBA" id="ARBA00023242"/>
    </source>
</evidence>
<dbReference type="InterPro" id="IPR015495">
    <property type="entry name" value="Myb_TF_plants"/>
</dbReference>
<dbReference type="SMART" id="SM00717">
    <property type="entry name" value="SANT"/>
    <property type="match status" value="2"/>
</dbReference>
<dbReference type="PANTHER" id="PTHR47998">
    <property type="entry name" value="TRANSCRIPTION FACTOR MYB51-LIKE ISOFORM X1"/>
    <property type="match status" value="1"/>
</dbReference>
<feature type="domain" description="Myb-like" evidence="6">
    <location>
        <begin position="7"/>
        <end position="59"/>
    </location>
</feature>
<dbReference type="SMR" id="A0A2C9ULU2"/>
<feature type="domain" description="HTH myb-type" evidence="7">
    <location>
        <begin position="60"/>
        <end position="114"/>
    </location>
</feature>
<dbReference type="PANTHER" id="PTHR47998:SF43">
    <property type="entry name" value="TRANSCRIPTION FACTOR MYB82"/>
    <property type="match status" value="1"/>
</dbReference>
<dbReference type="GO" id="GO:0006355">
    <property type="term" value="P:regulation of DNA-templated transcription"/>
    <property type="evidence" value="ECO:0000318"/>
    <property type="project" value="GO_Central"/>
</dbReference>
<feature type="compositionally biased region" description="Basic and acidic residues" evidence="5">
    <location>
        <begin position="153"/>
        <end position="167"/>
    </location>
</feature>
<dbReference type="FunFam" id="1.10.10.60:FF:000001">
    <property type="entry name" value="MYB-related transcription factor"/>
    <property type="match status" value="1"/>
</dbReference>
<dbReference type="STRING" id="3983.A0A2C9ULU2"/>
<evidence type="ECO:0000256" key="3">
    <source>
        <dbReference type="ARBA" id="ARBA00023125"/>
    </source>
</evidence>
<dbReference type="Gene3D" id="1.10.10.60">
    <property type="entry name" value="Homeodomain-like"/>
    <property type="match status" value="2"/>
</dbReference>
<evidence type="ECO:0000313" key="9">
    <source>
        <dbReference type="Proteomes" id="UP000091857"/>
    </source>
</evidence>
<name>A0A2C9ULU2_MANES</name>
<dbReference type="SUPFAM" id="SSF46689">
    <property type="entry name" value="Homeodomain-like"/>
    <property type="match status" value="1"/>
</dbReference>
<sequence length="218" mass="25263">MENKQVKPPIKKGLWKPEEDLILKTYVETHGEGNWATVSEKSGLMRGGKSCRLRWKNYLRPNIKRGEMSQEEEDLIIRMHKLLGNRWSLIAGRLPGRTDNEVKNYWNTHLNKRCRTGKRKPTDPSNHQNGNDKYKSKKQCNSQTTSSTSPKSNPEESDGKKKEKEESTVTNTWIQDAQSMNYYIESPVMPVCNDAFVLNDEPFIAYWDSFVLFESFGL</sequence>
<feature type="domain" description="HTH myb-type" evidence="7">
    <location>
        <begin position="7"/>
        <end position="59"/>
    </location>
</feature>
<dbReference type="Gramene" id="Manes.14G115200.1.v8.1">
    <property type="protein sequence ID" value="Manes.14G115200.1.v8.1.CDS"/>
    <property type="gene ID" value="Manes.14G115200.v8.1"/>
</dbReference>
<keyword evidence="2" id="KW-0677">Repeat</keyword>
<dbReference type="PROSITE" id="PS51294">
    <property type="entry name" value="HTH_MYB"/>
    <property type="match status" value="2"/>
</dbReference>
<proteinExistence type="predicted"/>
<feature type="domain" description="Myb-like" evidence="6">
    <location>
        <begin position="60"/>
        <end position="110"/>
    </location>
</feature>
<dbReference type="GO" id="GO:0010026">
    <property type="term" value="P:trichome differentiation"/>
    <property type="evidence" value="ECO:0007669"/>
    <property type="project" value="EnsemblPlants"/>
</dbReference>
<evidence type="ECO:0000259" key="6">
    <source>
        <dbReference type="PROSITE" id="PS50090"/>
    </source>
</evidence>
<dbReference type="OrthoDB" id="2143914at2759"/>
<dbReference type="PROSITE" id="PS50090">
    <property type="entry name" value="MYB_LIKE"/>
    <property type="match status" value="2"/>
</dbReference>
<dbReference type="InterPro" id="IPR017930">
    <property type="entry name" value="Myb_dom"/>
</dbReference>
<dbReference type="CDD" id="cd00167">
    <property type="entry name" value="SANT"/>
    <property type="match status" value="2"/>
</dbReference>
<dbReference type="GO" id="GO:0005634">
    <property type="term" value="C:nucleus"/>
    <property type="evidence" value="ECO:0000318"/>
    <property type="project" value="GO_Central"/>
</dbReference>
<evidence type="ECO:0000256" key="2">
    <source>
        <dbReference type="ARBA" id="ARBA00022737"/>
    </source>
</evidence>
<dbReference type="GO" id="GO:0045893">
    <property type="term" value="P:positive regulation of DNA-templated transcription"/>
    <property type="evidence" value="ECO:0007669"/>
    <property type="project" value="EnsemblPlants"/>
</dbReference>
<dbReference type="OMA" id="SHDSDHH"/>
<evidence type="ECO:0000313" key="8">
    <source>
        <dbReference type="EMBL" id="OAY31478.1"/>
    </source>
</evidence>
<comment type="subcellular location">
    <subcellularLocation>
        <location evidence="1">Nucleus</location>
    </subcellularLocation>
</comment>
<organism evidence="8 9">
    <name type="scientific">Manihot esculenta</name>
    <name type="common">Cassava</name>
    <name type="synonym">Jatropha manihot</name>
    <dbReference type="NCBI Taxonomy" id="3983"/>
    <lineage>
        <taxon>Eukaryota</taxon>
        <taxon>Viridiplantae</taxon>
        <taxon>Streptophyta</taxon>
        <taxon>Embryophyta</taxon>
        <taxon>Tracheophyta</taxon>
        <taxon>Spermatophyta</taxon>
        <taxon>Magnoliopsida</taxon>
        <taxon>eudicotyledons</taxon>
        <taxon>Gunneridae</taxon>
        <taxon>Pentapetalae</taxon>
        <taxon>rosids</taxon>
        <taxon>fabids</taxon>
        <taxon>Malpighiales</taxon>
        <taxon>Euphorbiaceae</taxon>
        <taxon>Crotonoideae</taxon>
        <taxon>Manihoteae</taxon>
        <taxon>Manihot</taxon>
    </lineage>
</organism>
<dbReference type="AlphaFoldDB" id="A0A2C9ULU2"/>
<dbReference type="EMBL" id="CM004400">
    <property type="protein sequence ID" value="OAY31478.1"/>
    <property type="molecule type" value="Genomic_DNA"/>
</dbReference>
<comment type="caution">
    <text evidence="8">The sequence shown here is derived from an EMBL/GenBank/DDBJ whole genome shotgun (WGS) entry which is preliminary data.</text>
</comment>
<accession>A0A2C9ULU2</accession>
<evidence type="ECO:0000256" key="5">
    <source>
        <dbReference type="SAM" id="MobiDB-lite"/>
    </source>
</evidence>